<dbReference type="CTD" id="9937475"/>
<dbReference type="AlphaFoldDB" id="A0A1S0UE40"/>
<dbReference type="EMBL" id="JH712112">
    <property type="protein sequence ID" value="EFO28375.1"/>
    <property type="molecule type" value="Genomic_DNA"/>
</dbReference>
<dbReference type="KEGG" id="loa:LOAG_00107"/>
<dbReference type="GeneID" id="9937475"/>
<evidence type="ECO:0000313" key="1">
    <source>
        <dbReference type="EMBL" id="EFO28375.1"/>
    </source>
</evidence>
<gene>
    <name evidence="1" type="ORF">LOAG_00107</name>
</gene>
<reference evidence="1" key="1">
    <citation type="submission" date="2012-04" db="EMBL/GenBank/DDBJ databases">
        <title>The Genome Sequence of Loa loa.</title>
        <authorList>
            <consortium name="The Broad Institute Genome Sequencing Platform"/>
            <consortium name="Broad Institute Genome Sequencing Center for Infectious Disease"/>
            <person name="Nutman T.B."/>
            <person name="Fink D.L."/>
            <person name="Russ C."/>
            <person name="Young S."/>
            <person name="Zeng Q."/>
            <person name="Gargeya S."/>
            <person name="Alvarado L."/>
            <person name="Berlin A."/>
            <person name="Chapman S.B."/>
            <person name="Chen Z."/>
            <person name="Freedman E."/>
            <person name="Gellesch M."/>
            <person name="Goldberg J."/>
            <person name="Griggs A."/>
            <person name="Gujja S."/>
            <person name="Heilman E.R."/>
            <person name="Heiman D."/>
            <person name="Howarth C."/>
            <person name="Mehta T."/>
            <person name="Neiman D."/>
            <person name="Pearson M."/>
            <person name="Roberts A."/>
            <person name="Saif S."/>
            <person name="Shea T."/>
            <person name="Shenoy N."/>
            <person name="Sisk P."/>
            <person name="Stolte C."/>
            <person name="Sykes S."/>
            <person name="White J."/>
            <person name="Yandava C."/>
            <person name="Haas B."/>
            <person name="Henn M.R."/>
            <person name="Nusbaum C."/>
            <person name="Birren B."/>
        </authorList>
    </citation>
    <scope>NUCLEOTIDE SEQUENCE [LARGE SCALE GENOMIC DNA]</scope>
</reference>
<organism evidence="1">
    <name type="scientific">Loa loa</name>
    <name type="common">Eye worm</name>
    <name type="synonym">Filaria loa</name>
    <dbReference type="NCBI Taxonomy" id="7209"/>
    <lineage>
        <taxon>Eukaryota</taxon>
        <taxon>Metazoa</taxon>
        <taxon>Ecdysozoa</taxon>
        <taxon>Nematoda</taxon>
        <taxon>Chromadorea</taxon>
        <taxon>Rhabditida</taxon>
        <taxon>Spirurina</taxon>
        <taxon>Spiruromorpha</taxon>
        <taxon>Filarioidea</taxon>
        <taxon>Onchocercidae</taxon>
        <taxon>Loa</taxon>
    </lineage>
</organism>
<dbReference type="InParanoid" id="A0A1S0UE40"/>
<accession>A0A1S0UE40</accession>
<protein>
    <submittedName>
        <fullName evidence="1">Uncharacterized protein</fullName>
    </submittedName>
</protein>
<proteinExistence type="predicted"/>
<dbReference type="RefSeq" id="XP_003135695.1">
    <property type="nucleotide sequence ID" value="XM_003135647.1"/>
</dbReference>
<sequence length="116" mass="13023">MNGSSIRKISNVCECQSSSFKRTLLRLIAGRCPLCLSTFHPANHTSTAKVSPLLILLKVMQLFDIRHQIYRNSRITAVKNQSELIVLHKADVKSGLVRQVSTNDSAFVFVSFFLDD</sequence>
<name>A0A1S0UE40_LOALO</name>